<dbReference type="GO" id="GO:0046854">
    <property type="term" value="P:phosphatidylinositol phosphate biosynthetic process"/>
    <property type="evidence" value="ECO:0007669"/>
    <property type="project" value="TreeGrafter"/>
</dbReference>
<dbReference type="GO" id="GO:0005829">
    <property type="term" value="C:cytosol"/>
    <property type="evidence" value="ECO:0007669"/>
    <property type="project" value="UniProtKB-SubCell"/>
</dbReference>
<feature type="region of interest" description="Disordered" evidence="7">
    <location>
        <begin position="396"/>
        <end position="431"/>
    </location>
</feature>
<keyword evidence="9" id="KW-1185">Reference proteome</keyword>
<dbReference type="GO" id="GO:0072659">
    <property type="term" value="P:protein localization to plasma membrane"/>
    <property type="evidence" value="ECO:0007669"/>
    <property type="project" value="TreeGrafter"/>
</dbReference>
<dbReference type="AlphaFoldDB" id="A0A843V7G6"/>
<evidence type="ECO:0000256" key="3">
    <source>
        <dbReference type="ARBA" id="ARBA00022475"/>
    </source>
</evidence>
<evidence type="ECO:0000256" key="6">
    <source>
        <dbReference type="ARBA" id="ARBA00034482"/>
    </source>
</evidence>
<dbReference type="PANTHER" id="PTHR31220">
    <property type="entry name" value="HYCCIN RELATED"/>
    <property type="match status" value="1"/>
</dbReference>
<evidence type="ECO:0008006" key="10">
    <source>
        <dbReference type="Google" id="ProtNLM"/>
    </source>
</evidence>
<evidence type="ECO:0000256" key="2">
    <source>
        <dbReference type="ARBA" id="ARBA00004514"/>
    </source>
</evidence>
<evidence type="ECO:0000313" key="9">
    <source>
        <dbReference type="Proteomes" id="UP000652761"/>
    </source>
</evidence>
<proteinExistence type="inferred from homology"/>
<evidence type="ECO:0000256" key="5">
    <source>
        <dbReference type="ARBA" id="ARBA00023136"/>
    </source>
</evidence>
<dbReference type="Proteomes" id="UP000652761">
    <property type="component" value="Unassembled WGS sequence"/>
</dbReference>
<keyword evidence="3" id="KW-1003">Cell membrane</keyword>
<comment type="subcellular location">
    <subcellularLocation>
        <location evidence="1">Cell membrane</location>
    </subcellularLocation>
    <subcellularLocation>
        <location evidence="2">Cytoplasm</location>
        <location evidence="2">Cytosol</location>
    </subcellularLocation>
</comment>
<dbReference type="EMBL" id="NMUH01001252">
    <property type="protein sequence ID" value="MQL90547.1"/>
    <property type="molecule type" value="Genomic_DNA"/>
</dbReference>
<reference evidence="8" key="1">
    <citation type="submission" date="2017-07" db="EMBL/GenBank/DDBJ databases">
        <title>Taro Niue Genome Assembly and Annotation.</title>
        <authorList>
            <person name="Atibalentja N."/>
            <person name="Keating K."/>
            <person name="Fields C.J."/>
        </authorList>
    </citation>
    <scope>NUCLEOTIDE SEQUENCE</scope>
    <source>
        <strain evidence="8">Niue_2</strain>
        <tissue evidence="8">Leaf</tissue>
    </source>
</reference>
<evidence type="ECO:0000256" key="1">
    <source>
        <dbReference type="ARBA" id="ARBA00004236"/>
    </source>
</evidence>
<evidence type="ECO:0000256" key="7">
    <source>
        <dbReference type="SAM" id="MobiDB-lite"/>
    </source>
</evidence>
<comment type="caution">
    <text evidence="8">The sequence shown here is derived from an EMBL/GenBank/DDBJ whole genome shotgun (WGS) entry which is preliminary data.</text>
</comment>
<dbReference type="PANTHER" id="PTHR31220:SF10">
    <property type="entry name" value="HYCCIN"/>
    <property type="match status" value="1"/>
</dbReference>
<evidence type="ECO:0000313" key="8">
    <source>
        <dbReference type="EMBL" id="MQL90547.1"/>
    </source>
</evidence>
<keyword evidence="4" id="KW-0963">Cytoplasm</keyword>
<protein>
    <recommendedName>
        <fullName evidence="10">Hyccin</fullName>
    </recommendedName>
</protein>
<gene>
    <name evidence="8" type="ORF">Taro_023140</name>
</gene>
<feature type="region of interest" description="Disordered" evidence="7">
    <location>
        <begin position="227"/>
        <end position="252"/>
    </location>
</feature>
<name>A0A843V7G6_COLES</name>
<dbReference type="InterPro" id="IPR018619">
    <property type="entry name" value="Hyccin"/>
</dbReference>
<keyword evidence="5" id="KW-0472">Membrane</keyword>
<comment type="similarity">
    <text evidence="6">Belongs to the Hyccin family.</text>
</comment>
<dbReference type="Pfam" id="PF09790">
    <property type="entry name" value="Hyccin"/>
    <property type="match status" value="1"/>
</dbReference>
<dbReference type="OrthoDB" id="18937at2759"/>
<feature type="compositionally biased region" description="Basic and acidic residues" evidence="7">
    <location>
        <begin position="234"/>
        <end position="252"/>
    </location>
</feature>
<sequence>MSTAESSSIWASISRAQTTIRSLSEVLGHALPDSLTYSDTPASHLLHDSEVCDEVAARLRHPDSGLGDDNLCRWLYDTFQSMDPELQLIVLRFVPTLAGVYLSRAVDRKPLPGFEAVLLALYAHETSARRGQPLGVSMPNLSHPSVYHEISKSPTKNRAVELQLGLLSPVLEPYRTIRATKRARIVGVALEMYCSKISVMPLLSKLDFCEFCAAWAGQQWPREARAVASGAGDRAGEGGGEAHEGEDGDRGGRIPLPWELLQPALRILSHCVQGPCVSEELQGRAVEALHGFHARAMRDVIPSAILATRSLLRLQEMATNSDKASPDFQVFEAGEIDLPAIDMLPSIGDISGDETEHGTIKADNVEYFHILGMEVNPFVLDQTRASTQLQTRAQQVRLGPSGPGGEPVVSRANNASAGPFRRSCPRSKRTPTIRVGPFDSDKRVVLTLAGLARGPKPIFGSFRHRWILPGSK</sequence>
<accession>A0A843V7G6</accession>
<dbReference type="GO" id="GO:0005886">
    <property type="term" value="C:plasma membrane"/>
    <property type="evidence" value="ECO:0007669"/>
    <property type="project" value="UniProtKB-SubCell"/>
</dbReference>
<organism evidence="8 9">
    <name type="scientific">Colocasia esculenta</name>
    <name type="common">Wild taro</name>
    <name type="synonym">Arum esculentum</name>
    <dbReference type="NCBI Taxonomy" id="4460"/>
    <lineage>
        <taxon>Eukaryota</taxon>
        <taxon>Viridiplantae</taxon>
        <taxon>Streptophyta</taxon>
        <taxon>Embryophyta</taxon>
        <taxon>Tracheophyta</taxon>
        <taxon>Spermatophyta</taxon>
        <taxon>Magnoliopsida</taxon>
        <taxon>Liliopsida</taxon>
        <taxon>Araceae</taxon>
        <taxon>Aroideae</taxon>
        <taxon>Colocasieae</taxon>
        <taxon>Colocasia</taxon>
    </lineage>
</organism>
<evidence type="ECO:0000256" key="4">
    <source>
        <dbReference type="ARBA" id="ARBA00022490"/>
    </source>
</evidence>